<dbReference type="PROSITE" id="PS00435">
    <property type="entry name" value="PEROXIDASE_1"/>
    <property type="match status" value="1"/>
</dbReference>
<dbReference type="AlphaFoldDB" id="A0A1M5JQH2"/>
<dbReference type="PANTHER" id="PTHR30555">
    <property type="entry name" value="HYDROPEROXIDASE I, BIFUNCTIONAL CATALASE-PEROXIDASE"/>
    <property type="match status" value="1"/>
</dbReference>
<sequence>MVPETGDYAGTDYAGTIDRTYMPIKTIDLIYAPWGGNIVRILKTTLHKAMENRTSTTSKVLNVNDSEAKCPFHGGALQKTAGGGTRTRDWWPNQLKLNILRQQSSLSNPMDKAFNYAKEFKSLDLAAVKKDIFELMTTSQDWWPADYGHYGPLFIRMAWHSAGTYRVGDGRGGAGAGQQRFAPLNSWPDNANLDKARLLLWPIKQKYGKKLSWADLMVLAGNCALESMGFKTFGFAGGREDVWEPQEEVYWGSETTWLGDNRYTGVRELENPLGAVQMGLIYVNPQGPNGKPDPVAAARDIRETFGRMAMNDEETVALIAGGHTFGKTHGAADAEKYVAVEPAGASIEEQSTGWKNSFGTGNGVHTITSGLEGAWTTTPTKWSNNFFENLFGFEWELAKSPAGAFQWKPKGGAGADTVPDAHDKSKRHAPTMLTTDLALRVDPIYGPISKRFFENPAEFADAFARAWYKLTHRDMGPRARYLGPEVPAEVLIWQDPLPAVTHKPIDANDIATLKTKILASGLTVSQLVSTAWASASTFRGSDKRGGANGARIRLAPQKDWEVNDPAQLAMVLKTLEGIQKDFNGAQSGGKKVSLADVIVLAGCAGVEKAAKNAGHTVTVPFTPGRVDALQEQTDVESFEVLEPAADGFRNYLKEKHVASAEELLVDKSQLLTLTAPEMTVLVGGLRVLNTNYDHSQHGVFTKRPETLTNDFFVNLLDFGITWNASSTSKNVFEARDRKTGKVQWTGTRVDLIFGSNSELRAIAEVYGCQDSGEKFVQDFVAAWAKVMNLDRFDLA</sequence>
<comment type="cofactor">
    <cofactor evidence="12">
        <name>heme b</name>
        <dbReference type="ChEBI" id="CHEBI:60344"/>
    </cofactor>
    <text evidence="12">Binds 1 heme b (iron(II)-protoporphyrin IX) group per dimer.</text>
</comment>
<evidence type="ECO:0000256" key="5">
    <source>
        <dbReference type="ARBA" id="ARBA00023004"/>
    </source>
</evidence>
<evidence type="ECO:0000256" key="13">
    <source>
        <dbReference type="RuleBase" id="RU003451"/>
    </source>
</evidence>
<comment type="function">
    <text evidence="12">Bifunctional enzyme with both catalase and broad-spectrum peroxidase activity.</text>
</comment>
<dbReference type="EC" id="1.11.1.21" evidence="10 12"/>
<keyword evidence="5 12" id="KW-0408">Iron</keyword>
<protein>
    <recommendedName>
        <fullName evidence="11 12">Catalase-peroxidase</fullName>
        <shortName evidence="12">CP</shortName>
        <ecNumber evidence="10 12">1.11.1.21</ecNumber>
    </recommendedName>
    <alternativeName>
        <fullName evidence="12">Peroxidase/catalase</fullName>
    </alternativeName>
</protein>
<keyword evidence="3 12" id="KW-0479">Metal-binding</keyword>
<dbReference type="InterPro" id="IPR000763">
    <property type="entry name" value="Catalase_peroxidase"/>
</dbReference>
<accession>A0A1M5JQH2</accession>
<evidence type="ECO:0000256" key="7">
    <source>
        <dbReference type="ARBA" id="ARBA00049145"/>
    </source>
</evidence>
<dbReference type="FunFam" id="1.10.520.10:FF:000002">
    <property type="entry name" value="Catalase-peroxidase"/>
    <property type="match status" value="1"/>
</dbReference>
<dbReference type="GO" id="GO:0004096">
    <property type="term" value="F:catalase activity"/>
    <property type="evidence" value="ECO:0007669"/>
    <property type="project" value="UniProtKB-UniRule"/>
</dbReference>
<evidence type="ECO:0000256" key="1">
    <source>
        <dbReference type="ARBA" id="ARBA00022559"/>
    </source>
</evidence>
<comment type="catalytic activity">
    <reaction evidence="7 12 13">
        <text>2 H2O2 = O2 + 2 H2O</text>
        <dbReference type="Rhea" id="RHEA:20309"/>
        <dbReference type="ChEBI" id="CHEBI:15377"/>
        <dbReference type="ChEBI" id="CHEBI:15379"/>
        <dbReference type="ChEBI" id="CHEBI:16240"/>
        <dbReference type="EC" id="1.11.1.21"/>
    </reaction>
</comment>
<dbReference type="SUPFAM" id="SSF48113">
    <property type="entry name" value="Heme-dependent peroxidases"/>
    <property type="match status" value="2"/>
</dbReference>
<evidence type="ECO:0000256" key="10">
    <source>
        <dbReference type="ARBA" id="ARBA00067012"/>
    </source>
</evidence>
<evidence type="ECO:0000256" key="2">
    <source>
        <dbReference type="ARBA" id="ARBA00022617"/>
    </source>
</evidence>
<dbReference type="PRINTS" id="PR00460">
    <property type="entry name" value="BPEROXIDASE"/>
</dbReference>
<dbReference type="PROSITE" id="PS50873">
    <property type="entry name" value="PEROXIDASE_4"/>
    <property type="match status" value="1"/>
</dbReference>
<dbReference type="FunFam" id="1.10.420.10:FF:000002">
    <property type="entry name" value="Catalase-peroxidase"/>
    <property type="match status" value="1"/>
</dbReference>
<evidence type="ECO:0000256" key="3">
    <source>
        <dbReference type="ARBA" id="ARBA00022723"/>
    </source>
</evidence>
<dbReference type="NCBIfam" id="TIGR00198">
    <property type="entry name" value="cat_per_HPI"/>
    <property type="match status" value="1"/>
</dbReference>
<keyword evidence="2 12" id="KW-0349">Heme</keyword>
<evidence type="ECO:0000256" key="11">
    <source>
        <dbReference type="ARBA" id="ARBA00074141"/>
    </source>
</evidence>
<dbReference type="GO" id="GO:0046872">
    <property type="term" value="F:metal ion binding"/>
    <property type="evidence" value="ECO:0007669"/>
    <property type="project" value="UniProtKB-KW"/>
</dbReference>
<keyword evidence="4 12" id="KW-0560">Oxidoreductase</keyword>
<comment type="PTM">
    <text evidence="12">Formation of the three residue Trp-Tyr-Met cross-link is important for the catalase, but not the peroxidase activity of the enzyme.</text>
</comment>
<dbReference type="NCBIfam" id="NF011635">
    <property type="entry name" value="PRK15061.1"/>
    <property type="match status" value="1"/>
</dbReference>
<dbReference type="GO" id="GO:0070301">
    <property type="term" value="P:cellular response to hydrogen peroxide"/>
    <property type="evidence" value="ECO:0007669"/>
    <property type="project" value="TreeGrafter"/>
</dbReference>
<feature type="site" description="Transition state stabilizer" evidence="12">
    <location>
        <position position="156"/>
    </location>
</feature>
<evidence type="ECO:0000313" key="15">
    <source>
        <dbReference type="EMBL" id="SHG42794.1"/>
    </source>
</evidence>
<dbReference type="FunFam" id="1.10.520.10:FF:000004">
    <property type="entry name" value="Catalase-peroxidase"/>
    <property type="match status" value="1"/>
</dbReference>
<evidence type="ECO:0000256" key="6">
    <source>
        <dbReference type="ARBA" id="ARBA00023324"/>
    </source>
</evidence>
<keyword evidence="16" id="KW-1185">Reference proteome</keyword>
<dbReference type="GO" id="GO:0042744">
    <property type="term" value="P:hydrogen peroxide catabolic process"/>
    <property type="evidence" value="ECO:0007669"/>
    <property type="project" value="UniProtKB-KW"/>
</dbReference>
<evidence type="ECO:0000313" key="16">
    <source>
        <dbReference type="Proteomes" id="UP000184212"/>
    </source>
</evidence>
<dbReference type="GO" id="GO:0005829">
    <property type="term" value="C:cytosol"/>
    <property type="evidence" value="ECO:0007669"/>
    <property type="project" value="UniProtKB-ARBA"/>
</dbReference>
<comment type="catalytic activity">
    <reaction evidence="8 12 13">
        <text>H2O2 + AH2 = A + 2 H2O</text>
        <dbReference type="Rhea" id="RHEA:30275"/>
        <dbReference type="ChEBI" id="CHEBI:13193"/>
        <dbReference type="ChEBI" id="CHEBI:15377"/>
        <dbReference type="ChEBI" id="CHEBI:16240"/>
        <dbReference type="ChEBI" id="CHEBI:17499"/>
        <dbReference type="EC" id="1.11.1.21"/>
    </reaction>
</comment>
<dbReference type="InterPro" id="IPR010255">
    <property type="entry name" value="Haem_peroxidase_sf"/>
</dbReference>
<dbReference type="InterPro" id="IPR019793">
    <property type="entry name" value="Peroxidases_heam-ligand_BS"/>
</dbReference>
<dbReference type="EMBL" id="FQWQ01000001">
    <property type="protein sequence ID" value="SHG42794.1"/>
    <property type="molecule type" value="Genomic_DNA"/>
</dbReference>
<comment type="caution">
    <text evidence="12">Lacks conserved residue(s) required for the propagation of feature annotation.</text>
</comment>
<evidence type="ECO:0000256" key="9">
    <source>
        <dbReference type="ARBA" id="ARBA00060838"/>
    </source>
</evidence>
<feature type="binding site" description="axial binding residue" evidence="12">
    <location>
        <position position="323"/>
    </location>
    <ligand>
        <name>heme b</name>
        <dbReference type="ChEBI" id="CHEBI:60344"/>
    </ligand>
    <ligandPart>
        <name>Fe</name>
        <dbReference type="ChEBI" id="CHEBI:18248"/>
    </ligandPart>
</feature>
<dbReference type="InterPro" id="IPR019794">
    <property type="entry name" value="Peroxidases_AS"/>
</dbReference>
<dbReference type="GO" id="GO:0020037">
    <property type="term" value="F:heme binding"/>
    <property type="evidence" value="ECO:0007669"/>
    <property type="project" value="InterPro"/>
</dbReference>
<dbReference type="CDD" id="cd00649">
    <property type="entry name" value="catalase_peroxidase_1"/>
    <property type="match status" value="1"/>
</dbReference>
<comment type="similarity">
    <text evidence="9 12 13">Belongs to the peroxidase family. Peroxidase/catalase subfamily.</text>
</comment>
<evidence type="ECO:0000256" key="12">
    <source>
        <dbReference type="HAMAP-Rule" id="MF_01961"/>
    </source>
</evidence>
<dbReference type="InterPro" id="IPR002016">
    <property type="entry name" value="Haem_peroxidase"/>
</dbReference>
<feature type="active site" description="Proton acceptor" evidence="12">
    <location>
        <position position="160"/>
    </location>
</feature>
<dbReference type="Pfam" id="PF00141">
    <property type="entry name" value="peroxidase"/>
    <property type="match status" value="2"/>
</dbReference>
<proteinExistence type="inferred from homology"/>
<dbReference type="CDD" id="cd08200">
    <property type="entry name" value="catalase_peroxidase_2"/>
    <property type="match status" value="1"/>
</dbReference>
<organism evidence="15 16">
    <name type="scientific">Chryseolinea serpens</name>
    <dbReference type="NCBI Taxonomy" id="947013"/>
    <lineage>
        <taxon>Bacteria</taxon>
        <taxon>Pseudomonadati</taxon>
        <taxon>Bacteroidota</taxon>
        <taxon>Cytophagia</taxon>
        <taxon>Cytophagales</taxon>
        <taxon>Fulvivirgaceae</taxon>
        <taxon>Chryseolinea</taxon>
    </lineage>
</organism>
<dbReference type="Gene3D" id="1.10.520.10">
    <property type="match status" value="2"/>
</dbReference>
<keyword evidence="6 12" id="KW-0376">Hydrogen peroxide</keyword>
<dbReference type="Proteomes" id="UP000184212">
    <property type="component" value="Unassembled WGS sequence"/>
</dbReference>
<name>A0A1M5JQH2_9BACT</name>
<dbReference type="FunFam" id="1.10.420.10:FF:000004">
    <property type="entry name" value="Catalase-peroxidase"/>
    <property type="match status" value="1"/>
</dbReference>
<comment type="subunit">
    <text evidence="12">Homodimer or homotetramer.</text>
</comment>
<dbReference type="Gene3D" id="1.10.420.10">
    <property type="entry name" value="Peroxidase, domain 2"/>
    <property type="match status" value="2"/>
</dbReference>
<evidence type="ECO:0000256" key="8">
    <source>
        <dbReference type="ARBA" id="ARBA00051651"/>
    </source>
</evidence>
<dbReference type="STRING" id="947013.SAMN04488109_0226"/>
<dbReference type="PRINTS" id="PR00458">
    <property type="entry name" value="PEROXIDASE"/>
</dbReference>
<dbReference type="PROSITE" id="PS00436">
    <property type="entry name" value="PEROXIDASE_2"/>
    <property type="match status" value="1"/>
</dbReference>
<dbReference type="PANTHER" id="PTHR30555:SF0">
    <property type="entry name" value="CATALASE-PEROXIDASE"/>
    <property type="match status" value="1"/>
</dbReference>
<feature type="domain" description="Plant heme peroxidase family profile" evidence="14">
    <location>
        <begin position="193"/>
        <end position="490"/>
    </location>
</feature>
<dbReference type="HAMAP" id="MF_01961">
    <property type="entry name" value="Catal_peroxid"/>
    <property type="match status" value="1"/>
</dbReference>
<gene>
    <name evidence="12" type="primary">katG</name>
    <name evidence="15" type="ORF">SAMN04488109_0226</name>
</gene>
<feature type="cross-link" description="Tryptophyl-tyrosyl-methioninium (Tyr-Met) (with Trp-159)" evidence="12">
    <location>
        <begin position="282"/>
        <end position="308"/>
    </location>
</feature>
<keyword evidence="1 12" id="KW-0575">Peroxidase</keyword>
<evidence type="ECO:0000256" key="4">
    <source>
        <dbReference type="ARBA" id="ARBA00023002"/>
    </source>
</evidence>
<evidence type="ECO:0000259" key="14">
    <source>
        <dbReference type="PROSITE" id="PS50873"/>
    </source>
</evidence>
<reference evidence="15 16" key="1">
    <citation type="submission" date="2016-11" db="EMBL/GenBank/DDBJ databases">
        <authorList>
            <person name="Jaros S."/>
            <person name="Januszkiewicz K."/>
            <person name="Wedrychowicz H."/>
        </authorList>
    </citation>
    <scope>NUCLEOTIDE SEQUENCE [LARGE SCALE GENOMIC DNA]</scope>
    <source>
        <strain evidence="15 16">DSM 24574</strain>
    </source>
</reference>